<dbReference type="EMBL" id="BARW01031698">
    <property type="protein sequence ID" value="GAJ05254.1"/>
    <property type="molecule type" value="Genomic_DNA"/>
</dbReference>
<proteinExistence type="predicted"/>
<sequence length="148" mass="17048">MNLFDVKPTRQMDIYNQQIAKFKRAGATESLARQFAARSTKHILNSNPRARATHAQLCWHFQSDLPGQKYLFDKKGDATILSMDPTTKNGTGLHLETKPLTRESKELRLRLINSHRFHDPNTGFQEWKPGTPQYVKNLLSDIEKEQEA</sequence>
<evidence type="ECO:0000313" key="1">
    <source>
        <dbReference type="EMBL" id="GAJ05254.1"/>
    </source>
</evidence>
<gene>
    <name evidence="1" type="ORF">S12H4_50357</name>
</gene>
<name>X1TIZ4_9ZZZZ</name>
<dbReference type="AlphaFoldDB" id="X1TIZ4"/>
<comment type="caution">
    <text evidence="1">The sequence shown here is derived from an EMBL/GenBank/DDBJ whole genome shotgun (WGS) entry which is preliminary data.</text>
</comment>
<accession>X1TIZ4</accession>
<protein>
    <submittedName>
        <fullName evidence="1">Uncharacterized protein</fullName>
    </submittedName>
</protein>
<organism evidence="1">
    <name type="scientific">marine sediment metagenome</name>
    <dbReference type="NCBI Taxonomy" id="412755"/>
    <lineage>
        <taxon>unclassified sequences</taxon>
        <taxon>metagenomes</taxon>
        <taxon>ecological metagenomes</taxon>
    </lineage>
</organism>
<reference evidence="1" key="1">
    <citation type="journal article" date="2014" name="Front. Microbiol.">
        <title>High frequency of phylogenetically diverse reductive dehalogenase-homologous genes in deep subseafloor sedimentary metagenomes.</title>
        <authorList>
            <person name="Kawai M."/>
            <person name="Futagami T."/>
            <person name="Toyoda A."/>
            <person name="Takaki Y."/>
            <person name="Nishi S."/>
            <person name="Hori S."/>
            <person name="Arai W."/>
            <person name="Tsubouchi T."/>
            <person name="Morono Y."/>
            <person name="Uchiyama I."/>
            <person name="Ito T."/>
            <person name="Fujiyama A."/>
            <person name="Inagaki F."/>
            <person name="Takami H."/>
        </authorList>
    </citation>
    <scope>NUCLEOTIDE SEQUENCE</scope>
    <source>
        <strain evidence="1">Expedition CK06-06</strain>
    </source>
</reference>